<dbReference type="Proteomes" id="UP000245802">
    <property type="component" value="Chromosome"/>
</dbReference>
<sequence>MNEYFVSSYQKVATFKIVGGQKQGGNVAAYFCAPDGRVLHCVAGPVDAQTFLREAKWVVETTKTCMRDAKNDGATFKELFRKAHAEKLRREFGIVVEAVAYDPPDPMDEKDALTYRDPTGRPLAPKLPPPPIDGPDVTLGAKKFEQMQKDAAGAPGNRVVACGKGGRVVVTNQGLVHQIMAAHAMIPIERVYGTVFENILGEKISTKPVDVVRPFTWVDKDGNRLRPGAP</sequence>
<accession>A0A2Z3H7K7</accession>
<dbReference type="EMBL" id="CP025958">
    <property type="protein sequence ID" value="AWM40821.1"/>
    <property type="molecule type" value="Genomic_DNA"/>
</dbReference>
<name>A0A2Z3H7K7_9BACT</name>
<dbReference type="KEGG" id="gog:C1280_30080"/>
<gene>
    <name evidence="1" type="ORF">C1280_30080</name>
</gene>
<dbReference type="RefSeq" id="WP_010049529.1">
    <property type="nucleotide sequence ID" value="NZ_CP025958.1"/>
</dbReference>
<dbReference type="OrthoDB" id="9851423at2"/>
<evidence type="ECO:0000313" key="2">
    <source>
        <dbReference type="Proteomes" id="UP000245802"/>
    </source>
</evidence>
<proteinExistence type="predicted"/>
<organism evidence="1 2">
    <name type="scientific">Gemmata obscuriglobus</name>
    <dbReference type="NCBI Taxonomy" id="114"/>
    <lineage>
        <taxon>Bacteria</taxon>
        <taxon>Pseudomonadati</taxon>
        <taxon>Planctomycetota</taxon>
        <taxon>Planctomycetia</taxon>
        <taxon>Gemmatales</taxon>
        <taxon>Gemmataceae</taxon>
        <taxon>Gemmata</taxon>
    </lineage>
</organism>
<reference evidence="1 2" key="1">
    <citation type="submission" date="2018-01" db="EMBL/GenBank/DDBJ databases">
        <title>G. obscuriglobus.</title>
        <authorList>
            <person name="Franke J."/>
            <person name="Blomberg W."/>
            <person name="Selmecki A."/>
        </authorList>
    </citation>
    <scope>NUCLEOTIDE SEQUENCE [LARGE SCALE GENOMIC DNA]</scope>
    <source>
        <strain evidence="1 2">DSM 5831</strain>
    </source>
</reference>
<dbReference type="AlphaFoldDB" id="A0A2Z3H7K7"/>
<evidence type="ECO:0000313" key="1">
    <source>
        <dbReference type="EMBL" id="AWM40821.1"/>
    </source>
</evidence>
<keyword evidence="2" id="KW-1185">Reference proteome</keyword>
<protein>
    <submittedName>
        <fullName evidence="1">Uncharacterized protein</fullName>
    </submittedName>
</protein>